<gene>
    <name evidence="2" type="ORF">HNQ39_005965</name>
</gene>
<evidence type="ECO:0000256" key="1">
    <source>
        <dbReference type="SAM" id="MobiDB-lite"/>
    </source>
</evidence>
<feature type="region of interest" description="Disordered" evidence="1">
    <location>
        <begin position="1"/>
        <end position="48"/>
    </location>
</feature>
<organism evidence="2 3">
    <name type="scientific">Armatimonas rosea</name>
    <dbReference type="NCBI Taxonomy" id="685828"/>
    <lineage>
        <taxon>Bacteria</taxon>
        <taxon>Bacillati</taxon>
        <taxon>Armatimonadota</taxon>
        <taxon>Armatimonadia</taxon>
        <taxon>Armatimonadales</taxon>
        <taxon>Armatimonadaceae</taxon>
        <taxon>Armatimonas</taxon>
    </lineage>
</organism>
<name>A0A7W9SY80_ARMRO</name>
<dbReference type="EMBL" id="JACHGW010000015">
    <property type="protein sequence ID" value="MBB6054118.1"/>
    <property type="molecule type" value="Genomic_DNA"/>
</dbReference>
<accession>A0A7W9SY80</accession>
<dbReference type="Proteomes" id="UP000520814">
    <property type="component" value="Unassembled WGS sequence"/>
</dbReference>
<dbReference type="AlphaFoldDB" id="A0A7W9SY80"/>
<feature type="compositionally biased region" description="Basic and acidic residues" evidence="1">
    <location>
        <begin position="20"/>
        <end position="37"/>
    </location>
</feature>
<comment type="caution">
    <text evidence="2">The sequence shown here is derived from an EMBL/GenBank/DDBJ whole genome shotgun (WGS) entry which is preliminary data.</text>
</comment>
<feature type="compositionally biased region" description="Basic and acidic residues" evidence="1">
    <location>
        <begin position="1"/>
        <end position="11"/>
    </location>
</feature>
<keyword evidence="3" id="KW-1185">Reference proteome</keyword>
<dbReference type="RefSeq" id="WP_184204201.1">
    <property type="nucleotide sequence ID" value="NZ_JACHGW010000015.1"/>
</dbReference>
<sequence length="48" mass="5690">MESIFTERDLAEFAMEYGPDQEREREEYEAEGHHAPELSDEELEPFAE</sequence>
<evidence type="ECO:0000313" key="2">
    <source>
        <dbReference type="EMBL" id="MBB6054118.1"/>
    </source>
</evidence>
<reference evidence="2 3" key="1">
    <citation type="submission" date="2020-08" db="EMBL/GenBank/DDBJ databases">
        <title>Genomic Encyclopedia of Type Strains, Phase IV (KMG-IV): sequencing the most valuable type-strain genomes for metagenomic binning, comparative biology and taxonomic classification.</title>
        <authorList>
            <person name="Goeker M."/>
        </authorList>
    </citation>
    <scope>NUCLEOTIDE SEQUENCE [LARGE SCALE GENOMIC DNA]</scope>
    <source>
        <strain evidence="2 3">DSM 23562</strain>
    </source>
</reference>
<protein>
    <submittedName>
        <fullName evidence="2">Uncharacterized protein</fullName>
    </submittedName>
</protein>
<feature type="compositionally biased region" description="Acidic residues" evidence="1">
    <location>
        <begin position="38"/>
        <end position="48"/>
    </location>
</feature>
<evidence type="ECO:0000313" key="3">
    <source>
        <dbReference type="Proteomes" id="UP000520814"/>
    </source>
</evidence>
<proteinExistence type="predicted"/>